<gene>
    <name evidence="1" type="ORF">COK99_01405</name>
</gene>
<dbReference type="RefSeq" id="WP_098685572.1">
    <property type="nucleotide sequence ID" value="NZ_NVDU01000003.1"/>
</dbReference>
<evidence type="ECO:0000313" key="2">
    <source>
        <dbReference type="Proteomes" id="UP000223366"/>
    </source>
</evidence>
<name>A0A9X7GFT4_BACTU</name>
<dbReference type="AlphaFoldDB" id="A0A9X7GFT4"/>
<comment type="caution">
    <text evidence="1">The sequence shown here is derived from an EMBL/GenBank/DDBJ whole genome shotgun (WGS) entry which is preliminary data.</text>
</comment>
<accession>A0A9X7GFT4</accession>
<evidence type="ECO:0000313" key="1">
    <source>
        <dbReference type="EMBL" id="PFV35706.1"/>
    </source>
</evidence>
<sequence length="95" mass="10840">MYDKENIYDEQIAPLLQQILDICKKEEIPMVAQFYLAEESPYVEEVKPLYSSSVIIPKSHNSDKKGIQHLKSINQIMKYGTIGPPVIMATTIRKG</sequence>
<reference evidence="1 2" key="1">
    <citation type="submission" date="2017-09" db="EMBL/GenBank/DDBJ databases">
        <title>Large-scale bioinformatics analysis of Bacillus genomes uncovers conserved roles of natural products in bacterial physiology.</title>
        <authorList>
            <consortium name="Agbiome Team Llc"/>
            <person name="Bleich R.M."/>
            <person name="Grubbs K.J."/>
            <person name="Santa Maria K.C."/>
            <person name="Allen S.E."/>
            <person name="Farag S."/>
            <person name="Shank E.A."/>
            <person name="Bowers A."/>
        </authorList>
    </citation>
    <scope>NUCLEOTIDE SEQUENCE [LARGE SCALE GENOMIC DNA]</scope>
    <source>
        <strain evidence="1 2">AFS060060</strain>
    </source>
</reference>
<dbReference type="Proteomes" id="UP000223366">
    <property type="component" value="Unassembled WGS sequence"/>
</dbReference>
<dbReference type="EMBL" id="NVDU01000003">
    <property type="protein sequence ID" value="PFV35706.1"/>
    <property type="molecule type" value="Genomic_DNA"/>
</dbReference>
<proteinExistence type="predicted"/>
<protein>
    <submittedName>
        <fullName evidence="1">Uncharacterized protein</fullName>
    </submittedName>
</protein>
<organism evidence="1 2">
    <name type="scientific">Bacillus thuringiensis</name>
    <dbReference type="NCBI Taxonomy" id="1428"/>
    <lineage>
        <taxon>Bacteria</taxon>
        <taxon>Bacillati</taxon>
        <taxon>Bacillota</taxon>
        <taxon>Bacilli</taxon>
        <taxon>Bacillales</taxon>
        <taxon>Bacillaceae</taxon>
        <taxon>Bacillus</taxon>
        <taxon>Bacillus cereus group</taxon>
    </lineage>
</organism>